<feature type="domain" description="SNTX thioredoxin-like" evidence="1">
    <location>
        <begin position="179"/>
        <end position="297"/>
    </location>
</feature>
<dbReference type="Pfam" id="PF21109">
    <property type="entry name" value="Stonustoxin_helical"/>
    <property type="match status" value="1"/>
</dbReference>
<evidence type="ECO:0000259" key="1">
    <source>
        <dbReference type="Pfam" id="PF18078"/>
    </source>
</evidence>
<name>A0AAV2KCN6_KNICA</name>
<sequence>MEDQEIEKVSKLSCKFHGDFLLDESPVTFEDSSSLQEAARTARPWRRAGRSGEGVAAKLVRQISVRLIQEAQRALEDFSELKMRYNDLLKSRTVQQFQKIIKHIKRFMIFCYEFELGFQRSLATKLPAIRGGGEDEAELAEILKKRASCPFNSTSLNQWLECTEREVSTLESIVQLMPNTQVLPSQNHMYKETGRVRNALLFVFTALDSSDQFLTDLQKHLEGSASGRNSQDPEMDKWYLSKDLHKAIIQKARLFSHFAKANQGKDDIRFFAVGLTDRFKRSTIYCFEDGLLVSDDYVPPSEPEALTGQSLSQQCAAAVLHASTGSAQHHRIQSGGL</sequence>
<evidence type="ECO:0000313" key="4">
    <source>
        <dbReference type="Proteomes" id="UP001497482"/>
    </source>
</evidence>
<gene>
    <name evidence="3" type="ORF">KC01_LOCUS16862</name>
</gene>
<organism evidence="3 4">
    <name type="scientific">Knipowitschia caucasica</name>
    <name type="common">Caucasian dwarf goby</name>
    <name type="synonym">Pomatoschistus caucasicus</name>
    <dbReference type="NCBI Taxonomy" id="637954"/>
    <lineage>
        <taxon>Eukaryota</taxon>
        <taxon>Metazoa</taxon>
        <taxon>Chordata</taxon>
        <taxon>Craniata</taxon>
        <taxon>Vertebrata</taxon>
        <taxon>Euteleostomi</taxon>
        <taxon>Actinopterygii</taxon>
        <taxon>Neopterygii</taxon>
        <taxon>Teleostei</taxon>
        <taxon>Neoteleostei</taxon>
        <taxon>Acanthomorphata</taxon>
        <taxon>Gobiaria</taxon>
        <taxon>Gobiiformes</taxon>
        <taxon>Gobioidei</taxon>
        <taxon>Gobiidae</taxon>
        <taxon>Gobiinae</taxon>
        <taxon>Knipowitschia</taxon>
    </lineage>
</organism>
<dbReference type="PANTHER" id="PTHR31594">
    <property type="entry name" value="AIG1-TYPE G DOMAIN-CONTAINING PROTEIN"/>
    <property type="match status" value="1"/>
</dbReference>
<protein>
    <submittedName>
        <fullName evidence="3">Uncharacterized protein</fullName>
    </submittedName>
</protein>
<dbReference type="InterPro" id="IPR052090">
    <property type="entry name" value="Cytolytic_pore-forming_toxin"/>
</dbReference>
<dbReference type="InterPro" id="IPR048997">
    <property type="entry name" value="Stonustoxin-like_helical"/>
</dbReference>
<dbReference type="Proteomes" id="UP001497482">
    <property type="component" value="Chromosome 17"/>
</dbReference>
<accession>A0AAV2KCN6</accession>
<dbReference type="PANTHER" id="PTHR31594:SF16">
    <property type="entry name" value="SI:CH211-281L24.3"/>
    <property type="match status" value="1"/>
</dbReference>
<feature type="domain" description="Stonustoxin-like helical" evidence="2">
    <location>
        <begin position="74"/>
        <end position="167"/>
    </location>
</feature>
<dbReference type="Pfam" id="PF18078">
    <property type="entry name" value="Thioredoxin_11"/>
    <property type="match status" value="1"/>
</dbReference>
<reference evidence="3 4" key="1">
    <citation type="submission" date="2024-04" db="EMBL/GenBank/DDBJ databases">
        <authorList>
            <person name="Waldvogel A.-M."/>
            <person name="Schoenle A."/>
        </authorList>
    </citation>
    <scope>NUCLEOTIDE SEQUENCE [LARGE SCALE GENOMIC DNA]</scope>
</reference>
<dbReference type="InterPro" id="IPR040581">
    <property type="entry name" value="Thioredoxin_11"/>
</dbReference>
<dbReference type="EMBL" id="OZ035839">
    <property type="protein sequence ID" value="CAL1586881.1"/>
    <property type="molecule type" value="Genomic_DNA"/>
</dbReference>
<dbReference type="AlphaFoldDB" id="A0AAV2KCN6"/>
<evidence type="ECO:0000259" key="2">
    <source>
        <dbReference type="Pfam" id="PF21109"/>
    </source>
</evidence>
<evidence type="ECO:0000313" key="3">
    <source>
        <dbReference type="EMBL" id="CAL1586881.1"/>
    </source>
</evidence>
<proteinExistence type="predicted"/>
<keyword evidence="4" id="KW-1185">Reference proteome</keyword>